<evidence type="ECO:0000313" key="1">
    <source>
        <dbReference type="EMBL" id="KAJ1898493.1"/>
    </source>
</evidence>
<comment type="caution">
    <text evidence="1">The sequence shown here is derived from an EMBL/GenBank/DDBJ whole genome shotgun (WGS) entry which is preliminary data.</text>
</comment>
<proteinExistence type="predicted"/>
<evidence type="ECO:0000313" key="2">
    <source>
        <dbReference type="Proteomes" id="UP001150581"/>
    </source>
</evidence>
<sequence>MSKGNPILPSEPLALEPNLITAAAAAQAESLSDNDGRAGSPGLSPGRANMVKRRMDNRHYGRSESRERSPKPERSVVGSREGARRLEASPYRRRSREDDNYKRSGRSFSPVDYRRYAPDNAAEYGEGRRHRSRGNGRSPREGGENAGYYNGGRDGSRGRRPDIENKEEPIPSRVLGIFGMSKFTNEQNLEELFGKYGPIEKIQIIRDPNDGRSRGYAFINMTNVADAQEARNAITGTMLHDRKVRVDFSITNKPHASTPGKYKGQDTGAGEGGNRPYQRHDGRRPPRNSGFGGGSSYRDNDDFHARRRANTRDRRRREYPRRDLPPPPARGGPRAPWGGRSKSPAYRRDSSRGHDSYRVSYEHRDGGPKDYGHVNRNGPEGRRNGHREFDNGPADRRSDQRDFDHGSRDRRNRQRDFDTVRPYARSRSRSRSHSRGARAEFYPPPATTRPPPPPY</sequence>
<dbReference type="Proteomes" id="UP001150581">
    <property type="component" value="Unassembled WGS sequence"/>
</dbReference>
<name>A0ACC1IPR5_9FUNG</name>
<dbReference type="EMBL" id="JANBPG010000234">
    <property type="protein sequence ID" value="KAJ1898493.1"/>
    <property type="molecule type" value="Genomic_DNA"/>
</dbReference>
<gene>
    <name evidence="1" type="primary">TRA2B_1</name>
    <name evidence="1" type="ORF">LPJ66_002708</name>
</gene>
<organism evidence="1 2">
    <name type="scientific">Kickxella alabastrina</name>
    <dbReference type="NCBI Taxonomy" id="61397"/>
    <lineage>
        <taxon>Eukaryota</taxon>
        <taxon>Fungi</taxon>
        <taxon>Fungi incertae sedis</taxon>
        <taxon>Zoopagomycota</taxon>
        <taxon>Kickxellomycotina</taxon>
        <taxon>Kickxellomycetes</taxon>
        <taxon>Kickxellales</taxon>
        <taxon>Kickxellaceae</taxon>
        <taxon>Kickxella</taxon>
    </lineage>
</organism>
<protein>
    <submittedName>
        <fullName evidence="1">Transformer 2 beta</fullName>
    </submittedName>
</protein>
<reference evidence="1" key="1">
    <citation type="submission" date="2022-07" db="EMBL/GenBank/DDBJ databases">
        <title>Phylogenomic reconstructions and comparative analyses of Kickxellomycotina fungi.</title>
        <authorList>
            <person name="Reynolds N.K."/>
            <person name="Stajich J.E."/>
            <person name="Barry K."/>
            <person name="Grigoriev I.V."/>
            <person name="Crous P."/>
            <person name="Smith M.E."/>
        </authorList>
    </citation>
    <scope>NUCLEOTIDE SEQUENCE</scope>
    <source>
        <strain evidence="1">Benny 63K</strain>
    </source>
</reference>
<accession>A0ACC1IPR5</accession>
<keyword evidence="2" id="KW-1185">Reference proteome</keyword>